<protein>
    <submittedName>
        <fullName evidence="1">Uncharacterized protein</fullName>
    </submittedName>
</protein>
<evidence type="ECO:0000313" key="2">
    <source>
        <dbReference type="Proteomes" id="UP001196097"/>
    </source>
</evidence>
<proteinExistence type="predicted"/>
<sequence length="64" mass="7433">MEVIHKDDQSITIRFDKKDIAKIVEPIIKNAAGFAKDTLDMAYLLAQQDYQMVDHFKQPPHVFD</sequence>
<name>A0ACD5IFN7_9PROT</name>
<organism evidence="1 2">
    <name type="scientific">Acidithiobacillus ferruginosus</name>
    <dbReference type="NCBI Taxonomy" id="3063951"/>
    <lineage>
        <taxon>Bacteria</taxon>
        <taxon>Pseudomonadati</taxon>
        <taxon>Pseudomonadota</taxon>
        <taxon>Acidithiobacillia</taxon>
        <taxon>Acidithiobacillales</taxon>
        <taxon>Acidithiobacillaceae</taxon>
        <taxon>Acidithiobacillus</taxon>
    </lineage>
</organism>
<dbReference type="Proteomes" id="UP001196097">
    <property type="component" value="Chromosome"/>
</dbReference>
<dbReference type="EMBL" id="CP130946">
    <property type="protein sequence ID" value="XRP72282.1"/>
    <property type="molecule type" value="Genomic_DNA"/>
</dbReference>
<accession>A0ACD5IFN7</accession>
<gene>
    <name evidence="1" type="ORF">HF292_010790</name>
</gene>
<reference evidence="1 2" key="1">
    <citation type="journal article" date="2021" name="ISME J.">
        <title>Genomic evolution of the class Acidithiobacillia: deep-branching Proteobacteria living in extreme acidic conditions.</title>
        <authorList>
            <person name="Moya-Beltran A."/>
            <person name="Beard S."/>
            <person name="Rojas-Villalobos C."/>
            <person name="Issotta F."/>
            <person name="Gallardo Y."/>
            <person name="Ulloa R."/>
            <person name="Giaveno A."/>
            <person name="Degli Esposti M."/>
            <person name="Johnson D.B."/>
            <person name="Quatrini R."/>
        </authorList>
    </citation>
    <scope>NUCLEOTIDE SEQUENCE [LARGE SCALE GENOMIC DNA]</scope>
    <source>
        <strain evidence="1 2">CF3</strain>
    </source>
</reference>
<evidence type="ECO:0000313" key="1">
    <source>
        <dbReference type="EMBL" id="XRP72282.1"/>
    </source>
</evidence>
<keyword evidence="2" id="KW-1185">Reference proteome</keyword>